<accession>A0AAD7ADJ3</accession>
<keyword evidence="1" id="KW-0732">Signal</keyword>
<comment type="caution">
    <text evidence="2">The sequence shown here is derived from an EMBL/GenBank/DDBJ whole genome shotgun (WGS) entry which is preliminary data.</text>
</comment>
<feature type="chain" id="PRO_5042255009" description="F-box protein" evidence="1">
    <location>
        <begin position="24"/>
        <end position="478"/>
    </location>
</feature>
<evidence type="ECO:0000313" key="2">
    <source>
        <dbReference type="EMBL" id="KAJ7355731.1"/>
    </source>
</evidence>
<organism evidence="2 3">
    <name type="scientific">Mycena albidolilacea</name>
    <dbReference type="NCBI Taxonomy" id="1033008"/>
    <lineage>
        <taxon>Eukaryota</taxon>
        <taxon>Fungi</taxon>
        <taxon>Dikarya</taxon>
        <taxon>Basidiomycota</taxon>
        <taxon>Agaricomycotina</taxon>
        <taxon>Agaricomycetes</taxon>
        <taxon>Agaricomycetidae</taxon>
        <taxon>Agaricales</taxon>
        <taxon>Marasmiineae</taxon>
        <taxon>Mycenaceae</taxon>
        <taxon>Mycena</taxon>
    </lineage>
</organism>
<evidence type="ECO:0000313" key="3">
    <source>
        <dbReference type="Proteomes" id="UP001218218"/>
    </source>
</evidence>
<sequence>MTLMHPSAIWLYLAQFFTRDVLAGLMTADYTSRAMLSGRVEASLEELYRQVDFSFLYLEDGTTKRLWKRAVADRVRVLSIGPYFVCDALDNSRRQPLSRTSQIVRALLARFRNLENYHILWHERPTTTLRRDAPKYDDATLCLASAFLAAPLSSAPCLRILTVECSLDKAEHLFLPTTVLPRLEEFSLCIRDDHAGDLDAAGYIMVHHLARFMNNAHHSLQSFSFETSLAADFSPLFSALGVFTRLSVLALSIPTSEPHLGDPQALNGFLRLHGDTLERLSLRGFCMHNSRKTELDGRWLSRCLTDVTFSSLHTLNVGTSFLPLEVVILCVQQWASTLTALDITGQYLSYDSVADVLRELSDNRLDSLTVGVACLCPELVDMFAVHLPGLTKINLRIRSVSAHRLEVPKSVGRRGASVRFLGSSRKQTDSQSGRFCAEMSTRKYEAWKLRDVGVWMFTKKLQHQGWCADAIRDSVGQN</sequence>
<dbReference type="EMBL" id="JARIHO010000009">
    <property type="protein sequence ID" value="KAJ7355731.1"/>
    <property type="molecule type" value="Genomic_DNA"/>
</dbReference>
<proteinExistence type="predicted"/>
<protein>
    <recommendedName>
        <fullName evidence="4">F-box protein</fullName>
    </recommendedName>
</protein>
<dbReference type="Proteomes" id="UP001218218">
    <property type="component" value="Unassembled WGS sequence"/>
</dbReference>
<keyword evidence="3" id="KW-1185">Reference proteome</keyword>
<dbReference type="AlphaFoldDB" id="A0AAD7ADJ3"/>
<reference evidence="2" key="1">
    <citation type="submission" date="2023-03" db="EMBL/GenBank/DDBJ databases">
        <title>Massive genome expansion in bonnet fungi (Mycena s.s.) driven by repeated elements and novel gene families across ecological guilds.</title>
        <authorList>
            <consortium name="Lawrence Berkeley National Laboratory"/>
            <person name="Harder C.B."/>
            <person name="Miyauchi S."/>
            <person name="Viragh M."/>
            <person name="Kuo A."/>
            <person name="Thoen E."/>
            <person name="Andreopoulos B."/>
            <person name="Lu D."/>
            <person name="Skrede I."/>
            <person name="Drula E."/>
            <person name="Henrissat B."/>
            <person name="Morin E."/>
            <person name="Kohler A."/>
            <person name="Barry K."/>
            <person name="LaButti K."/>
            <person name="Morin E."/>
            <person name="Salamov A."/>
            <person name="Lipzen A."/>
            <person name="Mereny Z."/>
            <person name="Hegedus B."/>
            <person name="Baldrian P."/>
            <person name="Stursova M."/>
            <person name="Weitz H."/>
            <person name="Taylor A."/>
            <person name="Grigoriev I.V."/>
            <person name="Nagy L.G."/>
            <person name="Martin F."/>
            <person name="Kauserud H."/>
        </authorList>
    </citation>
    <scope>NUCLEOTIDE SEQUENCE</scope>
    <source>
        <strain evidence="2">CBHHK002</strain>
    </source>
</reference>
<name>A0AAD7ADJ3_9AGAR</name>
<evidence type="ECO:0000256" key="1">
    <source>
        <dbReference type="SAM" id="SignalP"/>
    </source>
</evidence>
<evidence type="ECO:0008006" key="4">
    <source>
        <dbReference type="Google" id="ProtNLM"/>
    </source>
</evidence>
<gene>
    <name evidence="2" type="ORF">DFH08DRAFT_853329</name>
</gene>
<feature type="signal peptide" evidence="1">
    <location>
        <begin position="1"/>
        <end position="23"/>
    </location>
</feature>